<feature type="binding site" evidence="2">
    <location>
        <position position="66"/>
    </location>
    <ligand>
        <name>Ni(2+)</name>
        <dbReference type="ChEBI" id="CHEBI:49786"/>
    </ligand>
</feature>
<sequence length="415" mass="46464">MVVMIIELDEFTRVEGIGKAEIVIENGTVKDARVKILEGPRFFEVLTLGRHYMDVPDLEARICAICYASHSIASVRAIENALGIEVSESVEKLRELALWGEIIESHALHLYLLALPDVYGYPDAISMVSKYGELIKEGLTIKALGNMIRETIAGREIHGINVKPGGFGRYPSERELEKIAKHARALVRFARRIVNIFATQEPRGAKIEVPMVTSEYLWGDELIAGNDRIQYEDIEEVPVPYSFAKHSYYKGKPIFVGALARLLLKGSKLEGEAKRLLDSYKEKIKSGHVIYNNLAQAIELVYALEVASKIAEELISEGIEKSTCEPSEKSGEGIGYVEAPRGVLVHHYRIENERIVWSNTITPTAFNQGMMEKSLLEDARNMFGKESETTLKSKLEEVVRAFDPCISCSVHVVRL</sequence>
<dbReference type="EMBL" id="HE613800">
    <property type="protein sequence ID" value="CCE70360.1"/>
    <property type="molecule type" value="Genomic_DNA"/>
</dbReference>
<dbReference type="PANTHER" id="PTHR43600:SF4">
    <property type="entry name" value="CYTOSOLIC NIFE-HYDROGENASE, ALPHA SUBUNIT"/>
    <property type="match status" value="1"/>
</dbReference>
<evidence type="ECO:0000313" key="6">
    <source>
        <dbReference type="Proteomes" id="UP000009139"/>
    </source>
</evidence>
<reference evidence="3 5" key="4">
    <citation type="journal article" date="2003" name="Mol. Microbiol.">
        <title>An integrated analysis of the genome of the hyperthermophilic archaeon Pyrococcus abyssi.</title>
        <authorList>
            <person name="Cohen G."/>
            <person name="Barbe V."/>
            <person name="Flament D."/>
            <person name="Galperin M."/>
            <person name="Heilig R."/>
            <person name="Ripp R."/>
            <person name="Lecompte O."/>
            <person name="Prieur D."/>
            <person name="Poch O."/>
            <person name="Quellerou J."/>
            <person name="Thierry J.C."/>
            <person name="Van der Oost J."/>
            <person name="Weissenbach J."/>
            <person name="Zivanovic Y."/>
            <person name="Forterre P."/>
        </authorList>
    </citation>
    <scope>NUCLEOTIDE SEQUENCE [LARGE SCALE GENOMIC DNA]</scope>
    <source>
        <strain evidence="5">GE5 / Orsay</strain>
        <strain evidence="3">Orsay</strain>
    </source>
</reference>
<dbReference type="eggNOG" id="arCOG01549">
    <property type="taxonomic scope" value="Archaea"/>
</dbReference>
<feature type="binding site" evidence="2">
    <location>
        <position position="411"/>
    </location>
    <ligand>
        <name>Mg(2+)</name>
        <dbReference type="ChEBI" id="CHEBI:18420"/>
    </ligand>
</feature>
<dbReference type="NCBIfam" id="NF040828">
    <property type="entry name" value="sulfhyd_ShyA"/>
    <property type="match status" value="1"/>
</dbReference>
<dbReference type="PIR" id="B75070">
    <property type="entry name" value="B75070"/>
</dbReference>
<dbReference type="Gene3D" id="1.10.645.10">
    <property type="entry name" value="Cytochrome-c3 Hydrogenase, chain B"/>
    <property type="match status" value="1"/>
</dbReference>
<reference evidence="3" key="2">
    <citation type="journal article" date="2000" name="J. Mol. Biol.">
        <title>Archaeal homologs of eukaryotic methylation guide small nucleolar RNAs: lessons from the Pyrococcus genomes.</title>
        <authorList>
            <person name="Gaspin C."/>
            <person name="Cavaille J."/>
            <person name="Erauso G."/>
        </authorList>
    </citation>
    <scope>NUCLEOTIDE SEQUENCE</scope>
    <source>
        <strain evidence="3">Orsay</strain>
    </source>
</reference>
<dbReference type="GO" id="GO:0008901">
    <property type="term" value="F:ferredoxin hydrogenase activity"/>
    <property type="evidence" value="ECO:0007669"/>
    <property type="project" value="InterPro"/>
</dbReference>
<dbReference type="InterPro" id="IPR018194">
    <property type="entry name" value="Ni-dep_hyd_lsu_Ni_BS"/>
</dbReference>
<dbReference type="InterPro" id="IPR053626">
    <property type="entry name" value="Hydrogenase_lg_subunit"/>
</dbReference>
<comment type="cofactor">
    <cofactor evidence="2">
        <name>Ni(2+)</name>
        <dbReference type="ChEBI" id="CHEBI:49786"/>
    </cofactor>
</comment>
<feature type="binding site" evidence="2">
    <location>
        <position position="44"/>
    </location>
    <ligand>
        <name>Mg(2+)</name>
        <dbReference type="ChEBI" id="CHEBI:18420"/>
    </ligand>
</feature>
<comment type="cofactor">
    <cofactor evidence="2">
        <name>Fe cation</name>
        <dbReference type="ChEBI" id="CHEBI:24875"/>
    </cofactor>
</comment>
<reference evidence="4 6" key="5">
    <citation type="journal article" date="2012" name="Curr. Microbiol.">
        <title>Re-annotation of two hyperthermophilic archaea Pyrococcus abyssi GE5 and Pyrococcus furiosus DSM 3638.</title>
        <authorList>
            <person name="Gao J."/>
            <person name="Wang J."/>
        </authorList>
    </citation>
    <scope>GENOME REANNOTATION</scope>
    <source>
        <strain evidence="4">GE5</strain>
        <strain evidence="6">GE5 / Orsay</strain>
    </source>
</reference>
<dbReference type="InterPro" id="IPR029014">
    <property type="entry name" value="NiFe-Hase_large"/>
</dbReference>
<dbReference type="KEGG" id="pab:PAB0641"/>
<dbReference type="STRING" id="272844.PAB0641"/>
<reference evidence="3" key="1">
    <citation type="submission" date="1999-07" db="EMBL/GenBank/DDBJ databases">
        <authorList>
            <person name="Genoscope"/>
        </authorList>
    </citation>
    <scope>NUCLEOTIDE SEQUENCE</scope>
    <source>
        <strain evidence="3">Orsay</strain>
    </source>
</reference>
<gene>
    <name evidence="3" type="primary">hydA-2</name>
    <name evidence="3" type="ORF">PAB0641</name>
</gene>
<proteinExistence type="predicted"/>
<evidence type="ECO:0000313" key="3">
    <source>
        <dbReference type="EMBL" id="CAB49863.1"/>
    </source>
</evidence>
<dbReference type="AlphaFoldDB" id="Q9V043"/>
<feature type="binding site" evidence="2">
    <location>
        <position position="63"/>
    </location>
    <ligand>
        <name>Ni(2+)</name>
        <dbReference type="ChEBI" id="CHEBI:49786"/>
    </ligand>
</feature>
<keyword evidence="2" id="KW-0408">Iron</keyword>
<keyword evidence="2" id="KW-0533">Nickel</keyword>
<evidence type="ECO:0000256" key="2">
    <source>
        <dbReference type="PIRSR" id="PIRSR601501-1"/>
    </source>
</evidence>
<dbReference type="PATRIC" id="fig|272844.11.peg.1006"/>
<reference evidence="3" key="3">
    <citation type="journal article" date="2001" name="Genome Res.">
        <title>Genome evolution at the genus level: comparison of three complete genomes of hyperthermophilic archaea.</title>
        <authorList>
            <person name="Lecompte O."/>
            <person name="Ripp R."/>
            <person name="Puzos-Barbe V."/>
            <person name="Duprat S."/>
            <person name="Heilig R."/>
            <person name="Dietrich J."/>
            <person name="Thierry J.C."/>
            <person name="Poch O."/>
        </authorList>
    </citation>
    <scope>NUCLEOTIDE SEQUENCE</scope>
    <source>
        <strain evidence="3">Orsay</strain>
    </source>
</reference>
<feature type="binding site" evidence="2">
    <location>
        <position position="66"/>
    </location>
    <ligand>
        <name>Fe cation</name>
        <dbReference type="ChEBI" id="CHEBI:24875"/>
    </ligand>
</feature>
<dbReference type="Pfam" id="PF00374">
    <property type="entry name" value="NiFeSe_Hases"/>
    <property type="match status" value="2"/>
</dbReference>
<feature type="binding site" evidence="2">
    <location>
        <position position="408"/>
    </location>
    <ligand>
        <name>Fe cation</name>
        <dbReference type="ChEBI" id="CHEBI:24875"/>
    </ligand>
</feature>
<dbReference type="Proteomes" id="UP000000810">
    <property type="component" value="Chromosome"/>
</dbReference>
<dbReference type="Proteomes" id="UP000009139">
    <property type="component" value="Chromosome"/>
</dbReference>
<evidence type="ECO:0000256" key="1">
    <source>
        <dbReference type="ARBA" id="ARBA00023002"/>
    </source>
</evidence>
<evidence type="ECO:0000313" key="4">
    <source>
        <dbReference type="EMBL" id="CCE70360.1"/>
    </source>
</evidence>
<dbReference type="PROSITE" id="PS00508">
    <property type="entry name" value="NI_HGENASE_L_2"/>
    <property type="match status" value="1"/>
</dbReference>
<keyword evidence="5" id="KW-1185">Reference proteome</keyword>
<dbReference type="PANTHER" id="PTHR43600">
    <property type="entry name" value="COENZYME F420 HYDROGENASE, SUBUNIT ALPHA"/>
    <property type="match status" value="1"/>
</dbReference>
<dbReference type="GO" id="GO:0016151">
    <property type="term" value="F:nickel cation binding"/>
    <property type="evidence" value="ECO:0007669"/>
    <property type="project" value="InterPro"/>
</dbReference>
<accession>Q9V043</accession>
<keyword evidence="2" id="KW-0479">Metal-binding</keyword>
<dbReference type="SUPFAM" id="SSF56762">
    <property type="entry name" value="HydB/Nqo4-like"/>
    <property type="match status" value="1"/>
</dbReference>
<keyword evidence="2" id="KW-0460">Magnesium</keyword>
<organism evidence="3 5">
    <name type="scientific">Pyrococcus abyssi (strain GE5 / Orsay)</name>
    <dbReference type="NCBI Taxonomy" id="272844"/>
    <lineage>
        <taxon>Archaea</taxon>
        <taxon>Methanobacteriati</taxon>
        <taxon>Methanobacteriota</taxon>
        <taxon>Thermococci</taxon>
        <taxon>Thermococcales</taxon>
        <taxon>Thermococcaceae</taxon>
        <taxon>Pyrococcus</taxon>
    </lineage>
</organism>
<name>Q9V043_PYRAB</name>
<feature type="binding site" evidence="2">
    <location>
        <position position="405"/>
    </location>
    <ligand>
        <name>Ni(2+)</name>
        <dbReference type="ChEBI" id="CHEBI:49786"/>
    </ligand>
</feature>
<dbReference type="EMBL" id="AJ248286">
    <property type="protein sequence ID" value="CAB49863.1"/>
    <property type="molecule type" value="Genomic_DNA"/>
</dbReference>
<evidence type="ECO:0000313" key="5">
    <source>
        <dbReference type="Proteomes" id="UP000000810"/>
    </source>
</evidence>
<dbReference type="InterPro" id="IPR001501">
    <property type="entry name" value="Ni-dep_hyd_lsu"/>
</dbReference>
<dbReference type="HOGENOM" id="CLU_044556_0_0_2"/>
<protein>
    <submittedName>
        <fullName evidence="4">Cytochrome-c3 hydrogenase alpha chain</fullName>
    </submittedName>
    <submittedName>
        <fullName evidence="3">Sulfhydrogenase II,alpha chain</fullName>
    </submittedName>
</protein>
<keyword evidence="1" id="KW-0560">Oxidoreductase</keyword>